<gene>
    <name evidence="2" type="ORF">DKX38_029909</name>
</gene>
<reference evidence="3" key="1">
    <citation type="journal article" date="2019" name="Gigascience">
        <title>De novo genome assembly of the endangered Acer yangbiense, a plant species with extremely small populations endemic to Yunnan Province, China.</title>
        <authorList>
            <person name="Yang J."/>
            <person name="Wariss H.M."/>
            <person name="Tao L."/>
            <person name="Zhang R."/>
            <person name="Yun Q."/>
            <person name="Hollingsworth P."/>
            <person name="Dao Z."/>
            <person name="Luo G."/>
            <person name="Guo H."/>
            <person name="Ma Y."/>
            <person name="Sun W."/>
        </authorList>
    </citation>
    <scope>NUCLEOTIDE SEQUENCE [LARGE SCALE GENOMIC DNA]</scope>
    <source>
        <strain evidence="3">cv. br00</strain>
    </source>
</reference>
<dbReference type="Proteomes" id="UP000326939">
    <property type="component" value="Chromosome 19"/>
</dbReference>
<dbReference type="AlphaFoldDB" id="A0A5N5J0U1"/>
<organism evidence="2 3">
    <name type="scientific">Salix brachista</name>
    <dbReference type="NCBI Taxonomy" id="2182728"/>
    <lineage>
        <taxon>Eukaryota</taxon>
        <taxon>Viridiplantae</taxon>
        <taxon>Streptophyta</taxon>
        <taxon>Embryophyta</taxon>
        <taxon>Tracheophyta</taxon>
        <taxon>Spermatophyta</taxon>
        <taxon>Magnoliopsida</taxon>
        <taxon>eudicotyledons</taxon>
        <taxon>Gunneridae</taxon>
        <taxon>Pentapetalae</taxon>
        <taxon>rosids</taxon>
        <taxon>fabids</taxon>
        <taxon>Malpighiales</taxon>
        <taxon>Salicaceae</taxon>
        <taxon>Saliceae</taxon>
        <taxon>Salix</taxon>
    </lineage>
</organism>
<evidence type="ECO:0000313" key="2">
    <source>
        <dbReference type="EMBL" id="KAB5512881.1"/>
    </source>
</evidence>
<dbReference type="EMBL" id="VDCV01000019">
    <property type="protein sequence ID" value="KAB5512881.1"/>
    <property type="molecule type" value="Genomic_DNA"/>
</dbReference>
<evidence type="ECO:0000313" key="3">
    <source>
        <dbReference type="Proteomes" id="UP000326939"/>
    </source>
</evidence>
<keyword evidence="3" id="KW-1185">Reference proteome</keyword>
<evidence type="ECO:0000256" key="1">
    <source>
        <dbReference type="SAM" id="SignalP"/>
    </source>
</evidence>
<protein>
    <submittedName>
        <fullName evidence="2">Uncharacterized protein</fullName>
    </submittedName>
</protein>
<feature type="chain" id="PRO_5024458967" evidence="1">
    <location>
        <begin position="22"/>
        <end position="91"/>
    </location>
</feature>
<accession>A0A5N5J0U1</accession>
<keyword evidence="1" id="KW-0732">Signal</keyword>
<comment type="caution">
    <text evidence="2">The sequence shown here is derived from an EMBL/GenBank/DDBJ whole genome shotgun (WGS) entry which is preliminary data.</text>
</comment>
<feature type="signal peptide" evidence="1">
    <location>
        <begin position="1"/>
        <end position="21"/>
    </location>
</feature>
<proteinExistence type="predicted"/>
<name>A0A5N5J0U1_9ROSI</name>
<sequence>MWMVDLAALLVQSLMQDRSSALSMLLPLQGICILLTKTYLGGGYVSSKSNLESSLDEQGKACGFHLELIPKMEEFQIDLRMLLTYSIHTLE</sequence>